<comment type="domain">
    <text evidence="10">Consists of three domains: the N-terminal catalytic domain, the editing domain and the C-terminal anticodon-binding domain.</text>
</comment>
<dbReference type="InterPro" id="IPR023717">
    <property type="entry name" value="Pro-tRNA-Synthase_IIa_type1"/>
</dbReference>
<evidence type="ECO:0000313" key="13">
    <source>
        <dbReference type="Proteomes" id="UP000664161"/>
    </source>
</evidence>
<dbReference type="InterPro" id="IPR050062">
    <property type="entry name" value="Pro-tRNA_synthetase"/>
</dbReference>
<evidence type="ECO:0000256" key="1">
    <source>
        <dbReference type="ARBA" id="ARBA00004496"/>
    </source>
</evidence>
<comment type="similarity">
    <text evidence="10">Belongs to the class-II aminoacyl-tRNA synthetase family. ProS type 1 subfamily.</text>
</comment>
<reference evidence="12 13" key="1">
    <citation type="submission" date="2021-03" db="EMBL/GenBank/DDBJ databases">
        <authorList>
            <person name="Shang D.-D."/>
            <person name="Du Z.-J."/>
            <person name="Chen G.-J."/>
        </authorList>
    </citation>
    <scope>NUCLEOTIDE SEQUENCE [LARGE SCALE GENOMIC DNA]</scope>
    <source>
        <strain evidence="12 13">F2608</strain>
    </source>
</reference>
<dbReference type="CDD" id="cd04334">
    <property type="entry name" value="ProRS-INS"/>
    <property type="match status" value="1"/>
</dbReference>
<dbReference type="NCBIfam" id="TIGR00409">
    <property type="entry name" value="proS_fam_II"/>
    <property type="match status" value="1"/>
</dbReference>
<evidence type="ECO:0000313" key="12">
    <source>
        <dbReference type="EMBL" id="MBO1516582.1"/>
    </source>
</evidence>
<sequence length="574" mass="64226">MKASQFLFATLKETPSDADIVSSQLMVRAGLIRKIASGLYIWLPMGLRVLQKVERIVREEMQNVGAQEVLMPMTQPAELWQTTGRFDDYGPELLRFKDRHDRDFVLGPTHEEVITNLAQGELRSYKQLPITFFQIQGKFRDEIRPRFGVMRAREFTMKDAYSFHVDQVSLAKTYHDMYEAYTRIFTRLGLDFRAVQADTGSIGGFASHEFHVLADSGEDDIAFSDSSDYAANVELAESISFNMAERQPPKQEREDVLTEGMTTCKMVAEHLDIPLANTVKTLIVHGHKEDGTPQLIAVVLRGDHQLNTIKAEKIEEANVPLTLASDEELKAAGLHKGYIGVDLDMPVFVDRSAATLSDFVTGANKVNKHTIGMNWARDASITRIVDVRNVQEGDPSPDGKGTLKIKRGIEVGHIFQLGDKYSQAMNATVSGEDGKPVTMMMGCYGIGVSRIIAAAIEQNNDENGIMWPQTPTVEDSIAPFEVAIIPMKSKEETVMQTATALYEELKAQGVNVLLDDRNERPGVKFADLELIGIPHRIVVSDRNLAEGKFEYVNRRESEKQMLSREEVIAKVCRK</sequence>
<dbReference type="RefSeq" id="WP_207969330.1">
    <property type="nucleotide sequence ID" value="NZ_JAGBKN010000006.1"/>
</dbReference>
<dbReference type="Gene3D" id="3.30.930.10">
    <property type="entry name" value="Bira Bifunctional Protein, Domain 2"/>
    <property type="match status" value="2"/>
</dbReference>
<dbReference type="InterPro" id="IPR004154">
    <property type="entry name" value="Anticodon-bd"/>
</dbReference>
<dbReference type="GO" id="GO:0002161">
    <property type="term" value="F:aminoacyl-tRNA deacylase activity"/>
    <property type="evidence" value="ECO:0007669"/>
    <property type="project" value="InterPro"/>
</dbReference>
<dbReference type="InterPro" id="IPR036621">
    <property type="entry name" value="Anticodon-bd_dom_sf"/>
</dbReference>
<evidence type="ECO:0000256" key="6">
    <source>
        <dbReference type="ARBA" id="ARBA00022840"/>
    </source>
</evidence>
<dbReference type="EMBL" id="JAGBKN010000006">
    <property type="protein sequence ID" value="MBO1516582.1"/>
    <property type="molecule type" value="Genomic_DNA"/>
</dbReference>
<dbReference type="SUPFAM" id="SSF52954">
    <property type="entry name" value="Class II aaRS ABD-related"/>
    <property type="match status" value="1"/>
</dbReference>
<dbReference type="GO" id="GO:0006433">
    <property type="term" value="P:prolyl-tRNA aminoacylation"/>
    <property type="evidence" value="ECO:0007669"/>
    <property type="project" value="UniProtKB-UniRule"/>
</dbReference>
<keyword evidence="13" id="KW-1185">Reference proteome</keyword>
<comment type="caution">
    <text evidence="12">The sequence shown here is derived from an EMBL/GenBank/DDBJ whole genome shotgun (WGS) entry which is preliminary data.</text>
</comment>
<dbReference type="NCBIfam" id="NF006625">
    <property type="entry name" value="PRK09194.1"/>
    <property type="match status" value="1"/>
</dbReference>
<dbReference type="InterPro" id="IPR033730">
    <property type="entry name" value="ProRS_core_prok"/>
</dbReference>
<dbReference type="InterPro" id="IPR007214">
    <property type="entry name" value="YbaK/aa-tRNA-synth-assoc-dom"/>
</dbReference>
<dbReference type="GO" id="GO:0004827">
    <property type="term" value="F:proline-tRNA ligase activity"/>
    <property type="evidence" value="ECO:0007669"/>
    <property type="project" value="UniProtKB-UniRule"/>
</dbReference>
<keyword evidence="5 10" id="KW-0547">Nucleotide-binding</keyword>
<organism evidence="12 13">
    <name type="scientific">Psychrobacter halodurans</name>
    <dbReference type="NCBI Taxonomy" id="2818439"/>
    <lineage>
        <taxon>Bacteria</taxon>
        <taxon>Pseudomonadati</taxon>
        <taxon>Pseudomonadota</taxon>
        <taxon>Gammaproteobacteria</taxon>
        <taxon>Moraxellales</taxon>
        <taxon>Moraxellaceae</taxon>
        <taxon>Psychrobacter</taxon>
    </lineage>
</organism>
<dbReference type="Pfam" id="PF03129">
    <property type="entry name" value="HGTP_anticodon"/>
    <property type="match status" value="1"/>
</dbReference>
<dbReference type="PANTHER" id="PTHR42753:SF2">
    <property type="entry name" value="PROLINE--TRNA LIGASE"/>
    <property type="match status" value="1"/>
</dbReference>
<comment type="subunit">
    <text evidence="2 10">Homodimer.</text>
</comment>
<dbReference type="GO" id="GO:0005829">
    <property type="term" value="C:cytosol"/>
    <property type="evidence" value="ECO:0007669"/>
    <property type="project" value="TreeGrafter"/>
</dbReference>
<evidence type="ECO:0000256" key="5">
    <source>
        <dbReference type="ARBA" id="ARBA00022741"/>
    </source>
</evidence>
<proteinExistence type="inferred from homology"/>
<dbReference type="InterPro" id="IPR045864">
    <property type="entry name" value="aa-tRNA-synth_II/BPL/LPL"/>
</dbReference>
<evidence type="ECO:0000256" key="9">
    <source>
        <dbReference type="ARBA" id="ARBA00047671"/>
    </source>
</evidence>
<keyword evidence="6 10" id="KW-0067">ATP-binding</keyword>
<evidence type="ECO:0000256" key="3">
    <source>
        <dbReference type="ARBA" id="ARBA00022490"/>
    </source>
</evidence>
<dbReference type="InterPro" id="IPR006195">
    <property type="entry name" value="aa-tRNA-synth_II"/>
</dbReference>
<dbReference type="GO" id="GO:0005524">
    <property type="term" value="F:ATP binding"/>
    <property type="evidence" value="ECO:0007669"/>
    <property type="project" value="UniProtKB-UniRule"/>
</dbReference>
<dbReference type="PROSITE" id="PS50862">
    <property type="entry name" value="AA_TRNA_LIGASE_II"/>
    <property type="match status" value="1"/>
</dbReference>
<evidence type="ECO:0000259" key="11">
    <source>
        <dbReference type="PROSITE" id="PS50862"/>
    </source>
</evidence>
<dbReference type="InterPro" id="IPR044140">
    <property type="entry name" value="ProRS_anticodon_short"/>
</dbReference>
<dbReference type="CDD" id="cd00861">
    <property type="entry name" value="ProRS_anticodon_short"/>
    <property type="match status" value="1"/>
</dbReference>
<dbReference type="Gene3D" id="3.40.50.800">
    <property type="entry name" value="Anticodon-binding domain"/>
    <property type="match status" value="1"/>
</dbReference>
<name>A0AAW4IUX8_9GAMM</name>
<dbReference type="InterPro" id="IPR036754">
    <property type="entry name" value="YbaK/aa-tRNA-synt-asso_dom_sf"/>
</dbReference>
<dbReference type="InterPro" id="IPR002316">
    <property type="entry name" value="Pro-tRNA-ligase_IIa"/>
</dbReference>
<comment type="subcellular location">
    <subcellularLocation>
        <location evidence="1 10">Cytoplasm</location>
    </subcellularLocation>
</comment>
<dbReference type="EC" id="6.1.1.15" evidence="10"/>
<dbReference type="HAMAP" id="MF_01569">
    <property type="entry name" value="Pro_tRNA_synth_type1"/>
    <property type="match status" value="1"/>
</dbReference>
<comment type="catalytic activity">
    <reaction evidence="9 10">
        <text>tRNA(Pro) + L-proline + ATP = L-prolyl-tRNA(Pro) + AMP + diphosphate</text>
        <dbReference type="Rhea" id="RHEA:14305"/>
        <dbReference type="Rhea" id="RHEA-COMP:9700"/>
        <dbReference type="Rhea" id="RHEA-COMP:9702"/>
        <dbReference type="ChEBI" id="CHEBI:30616"/>
        <dbReference type="ChEBI" id="CHEBI:33019"/>
        <dbReference type="ChEBI" id="CHEBI:60039"/>
        <dbReference type="ChEBI" id="CHEBI:78442"/>
        <dbReference type="ChEBI" id="CHEBI:78532"/>
        <dbReference type="ChEBI" id="CHEBI:456215"/>
        <dbReference type="EC" id="6.1.1.15"/>
    </reaction>
</comment>
<evidence type="ECO:0000256" key="10">
    <source>
        <dbReference type="HAMAP-Rule" id="MF_01569"/>
    </source>
</evidence>
<dbReference type="Proteomes" id="UP000664161">
    <property type="component" value="Unassembled WGS sequence"/>
</dbReference>
<dbReference type="Pfam" id="PF04073">
    <property type="entry name" value="tRNA_edit"/>
    <property type="match status" value="1"/>
</dbReference>
<keyword evidence="7 10" id="KW-0648">Protein biosynthesis</keyword>
<evidence type="ECO:0000256" key="7">
    <source>
        <dbReference type="ARBA" id="ARBA00022917"/>
    </source>
</evidence>
<protein>
    <recommendedName>
        <fullName evidence="10">Proline--tRNA ligase</fullName>
        <ecNumber evidence="10">6.1.1.15</ecNumber>
    </recommendedName>
    <alternativeName>
        <fullName evidence="10">Prolyl-tRNA synthetase</fullName>
        <shortName evidence="10">ProRS</shortName>
    </alternativeName>
</protein>
<dbReference type="CDD" id="cd00779">
    <property type="entry name" value="ProRS_core_prok"/>
    <property type="match status" value="1"/>
</dbReference>
<dbReference type="FunFam" id="3.30.930.10:FF:000097">
    <property type="entry name" value="Proline--tRNA ligase"/>
    <property type="match status" value="1"/>
</dbReference>
<dbReference type="PANTHER" id="PTHR42753">
    <property type="entry name" value="MITOCHONDRIAL RIBOSOME PROTEIN L39/PROLYL-TRNA LIGASE FAMILY MEMBER"/>
    <property type="match status" value="1"/>
</dbReference>
<evidence type="ECO:0000256" key="8">
    <source>
        <dbReference type="ARBA" id="ARBA00023146"/>
    </source>
</evidence>
<keyword evidence="4 10" id="KW-0436">Ligase</keyword>
<dbReference type="InterPro" id="IPR002314">
    <property type="entry name" value="aa-tRNA-synt_IIb"/>
</dbReference>
<keyword evidence="8 10" id="KW-0030">Aminoacyl-tRNA synthetase</keyword>
<evidence type="ECO:0000256" key="4">
    <source>
        <dbReference type="ARBA" id="ARBA00022598"/>
    </source>
</evidence>
<dbReference type="SUPFAM" id="SSF55826">
    <property type="entry name" value="YbaK/ProRS associated domain"/>
    <property type="match status" value="1"/>
</dbReference>
<dbReference type="FunFam" id="3.30.930.10:FF:000012">
    <property type="entry name" value="Proline--tRNA ligase"/>
    <property type="match status" value="1"/>
</dbReference>
<gene>
    <name evidence="10" type="primary">proS</name>
    <name evidence="12" type="ORF">J3491_04435</name>
</gene>
<evidence type="ECO:0000256" key="2">
    <source>
        <dbReference type="ARBA" id="ARBA00011738"/>
    </source>
</evidence>
<dbReference type="SUPFAM" id="SSF55681">
    <property type="entry name" value="Class II aaRS and biotin synthetases"/>
    <property type="match status" value="1"/>
</dbReference>
<dbReference type="PRINTS" id="PR01046">
    <property type="entry name" value="TRNASYNTHPRO"/>
</dbReference>
<dbReference type="Pfam" id="PF00587">
    <property type="entry name" value="tRNA-synt_2b"/>
    <property type="match status" value="1"/>
</dbReference>
<accession>A0AAW4IUX8</accession>
<dbReference type="AlphaFoldDB" id="A0AAW4IUX8"/>
<feature type="domain" description="Aminoacyl-transfer RNA synthetases class-II family profile" evidence="11">
    <location>
        <begin position="46"/>
        <end position="468"/>
    </location>
</feature>
<keyword evidence="3 10" id="KW-0963">Cytoplasm</keyword>
<dbReference type="InterPro" id="IPR004500">
    <property type="entry name" value="Pro-tRNA-synth_IIa_bac-type"/>
</dbReference>
<comment type="function">
    <text evidence="10">Catalyzes the attachment of proline to tRNA(Pro) in a two-step reaction: proline is first activated by ATP to form Pro-AMP and then transferred to the acceptor end of tRNA(Pro). As ProRS can inadvertently accommodate and process non-cognate amino acids such as alanine and cysteine, to avoid such errors it has two additional distinct editing activities against alanine. One activity is designated as 'pretransfer' editing and involves the tRNA(Pro)-independent hydrolysis of activated Ala-AMP. The other activity is designated 'posttransfer' editing and involves deacylation of mischarged Ala-tRNA(Pro). The misacylated Cys-tRNA(Pro) is not edited by ProRS.</text>
</comment>